<dbReference type="NCBIfam" id="NF001209">
    <property type="entry name" value="PRK00175.1"/>
    <property type="match status" value="1"/>
</dbReference>
<evidence type="ECO:0000259" key="9">
    <source>
        <dbReference type="Pfam" id="PF00561"/>
    </source>
</evidence>
<evidence type="ECO:0000256" key="5">
    <source>
        <dbReference type="ARBA" id="ARBA00023167"/>
    </source>
</evidence>
<evidence type="ECO:0000256" key="6">
    <source>
        <dbReference type="ARBA" id="ARBA00023315"/>
    </source>
</evidence>
<evidence type="ECO:0000256" key="8">
    <source>
        <dbReference type="PIRSR" id="PIRSR000443-1"/>
    </source>
</evidence>
<evidence type="ECO:0000313" key="10">
    <source>
        <dbReference type="EMBL" id="RPE86246.1"/>
    </source>
</evidence>
<protein>
    <recommendedName>
        <fullName evidence="7">Homoserine O-acetyltransferase</fullName>
        <shortName evidence="7">HAT</shortName>
        <ecNumber evidence="7">2.3.1.31</ecNumber>
    </recommendedName>
    <alternativeName>
        <fullName evidence="7">Homoserine transacetylase</fullName>
        <shortName evidence="7">HTA</shortName>
    </alternativeName>
</protein>
<comment type="subcellular location">
    <subcellularLocation>
        <location evidence="7">Cytoplasm</location>
    </subcellularLocation>
</comment>
<dbReference type="Gene3D" id="3.40.50.1820">
    <property type="entry name" value="alpha/beta hydrolase"/>
    <property type="match status" value="1"/>
</dbReference>
<dbReference type="Gene3D" id="1.10.1740.110">
    <property type="match status" value="1"/>
</dbReference>
<dbReference type="HAMAP" id="MF_00296">
    <property type="entry name" value="MetX_acyltransf"/>
    <property type="match status" value="1"/>
</dbReference>
<dbReference type="EMBL" id="RKQP01000001">
    <property type="protein sequence ID" value="RPE86246.1"/>
    <property type="molecule type" value="Genomic_DNA"/>
</dbReference>
<keyword evidence="3 7" id="KW-0028">Amino-acid biosynthesis</keyword>
<dbReference type="PANTHER" id="PTHR32268">
    <property type="entry name" value="HOMOSERINE O-ACETYLTRANSFERASE"/>
    <property type="match status" value="1"/>
</dbReference>
<dbReference type="PANTHER" id="PTHR32268:SF11">
    <property type="entry name" value="HOMOSERINE O-ACETYLTRANSFERASE"/>
    <property type="match status" value="1"/>
</dbReference>
<comment type="caution">
    <text evidence="10">The sequence shown here is derived from an EMBL/GenBank/DDBJ whole genome shotgun (WGS) entry which is preliminary data.</text>
</comment>
<keyword evidence="11" id="KW-1185">Reference proteome</keyword>
<feature type="active site" description="Nucleophile" evidence="7 8">
    <location>
        <position position="143"/>
    </location>
</feature>
<keyword evidence="5 7" id="KW-0486">Methionine biosynthesis</keyword>
<dbReference type="Proteomes" id="UP000281691">
    <property type="component" value="Unassembled WGS sequence"/>
</dbReference>
<evidence type="ECO:0000256" key="4">
    <source>
        <dbReference type="ARBA" id="ARBA00022679"/>
    </source>
</evidence>
<gene>
    <name evidence="7" type="primary">metXA</name>
    <name evidence="10" type="ORF">EDC46_0640</name>
</gene>
<dbReference type="Pfam" id="PF00561">
    <property type="entry name" value="Abhydrolase_1"/>
    <property type="match status" value="1"/>
</dbReference>
<dbReference type="GO" id="GO:0005737">
    <property type="term" value="C:cytoplasm"/>
    <property type="evidence" value="ECO:0007669"/>
    <property type="project" value="UniProtKB-SubCell"/>
</dbReference>
<reference evidence="10 11" key="1">
    <citation type="submission" date="2018-11" db="EMBL/GenBank/DDBJ databases">
        <title>Genomic Encyclopedia of Type Strains, Phase IV (KMG-IV): sequencing the most valuable type-strain genomes for metagenomic binning, comparative biology and taxonomic classification.</title>
        <authorList>
            <person name="Goeker M."/>
        </authorList>
    </citation>
    <scope>NUCLEOTIDE SEQUENCE [LARGE SCALE GENOMIC DNA]</scope>
    <source>
        <strain evidence="10 11">DSM 27238</strain>
    </source>
</reference>
<keyword evidence="2 7" id="KW-0963">Cytoplasm</keyword>
<comment type="function">
    <text evidence="7">Transfers an acetyl group from acetyl-CoA to L-homoserine, forming acetyl-L-homoserine.</text>
</comment>
<feature type="active site" evidence="7 8">
    <location>
        <position position="337"/>
    </location>
</feature>
<sequence>MAQTITLFHDFPLKLALGGTLSPIDVAYQTYGTLNANKDNAVLLCHALTGDAEPYHNSLTDKGWWQDFIGPNLAFDTNRYFFICSNVLGGCKGTTGPMSINSQTQRPYGSTFPAITVQDIVRVQKALLDKLNIPHLKAVVGGSFGGMQATQWGIFYPEFMDNIINLCSSLTLSAEAIGFNHIMRQAIINDPNFNNGDYYDKSPPTHGLKLARMLGMLTYRTDIQLEKAFGRETKQQAAIWGDYFQVESYLSYQGVKFLDRFDANSYIRLLRALDLYDPTFGFNNEQEALSRIQANYTLVGVTSDQLFKQIDLHKSHKRLLNAGVNVKYHEFYSSFGHDAFLVDYDFFEPILRESIAKKRGNLTACLPTF</sequence>
<evidence type="ECO:0000256" key="1">
    <source>
        <dbReference type="ARBA" id="ARBA00011738"/>
    </source>
</evidence>
<comment type="similarity">
    <text evidence="7">Belongs to the AB hydrolase superfamily. MetX family.</text>
</comment>
<dbReference type="FunFam" id="1.10.1740.110:FF:000001">
    <property type="entry name" value="Homoserine O-acetyltransferase"/>
    <property type="match status" value="1"/>
</dbReference>
<dbReference type="RefSeq" id="WP_124210792.1">
    <property type="nucleotide sequence ID" value="NZ_CP016615.1"/>
</dbReference>
<accession>A0A3N4VT24</accession>
<dbReference type="GO" id="GO:0009092">
    <property type="term" value="P:homoserine metabolic process"/>
    <property type="evidence" value="ECO:0007669"/>
    <property type="project" value="TreeGrafter"/>
</dbReference>
<feature type="active site" evidence="7 8">
    <location>
        <position position="304"/>
    </location>
</feature>
<comment type="caution">
    <text evidence="7">Lacks conserved residue(s) required for the propagation of feature annotation.</text>
</comment>
<feature type="domain" description="AB hydrolase-1" evidence="9">
    <location>
        <begin position="40"/>
        <end position="343"/>
    </location>
</feature>
<dbReference type="AlphaFoldDB" id="A0A3N4VT24"/>
<dbReference type="InterPro" id="IPR029058">
    <property type="entry name" value="AB_hydrolase_fold"/>
</dbReference>
<organism evidence="10 11">
    <name type="scientific">Vespertiliibacter pulmonis</name>
    <dbReference type="NCBI Taxonomy" id="1443036"/>
    <lineage>
        <taxon>Bacteria</taxon>
        <taxon>Pseudomonadati</taxon>
        <taxon>Pseudomonadota</taxon>
        <taxon>Gammaproteobacteria</taxon>
        <taxon>Pasteurellales</taxon>
        <taxon>Pasteurellaceae</taxon>
        <taxon>Vespertiliibacter</taxon>
    </lineage>
</organism>
<keyword evidence="6 7" id="KW-0012">Acyltransferase</keyword>
<comment type="catalytic activity">
    <reaction evidence="7">
        <text>L-homoserine + acetyl-CoA = O-acetyl-L-homoserine + CoA</text>
        <dbReference type="Rhea" id="RHEA:13701"/>
        <dbReference type="ChEBI" id="CHEBI:57287"/>
        <dbReference type="ChEBI" id="CHEBI:57288"/>
        <dbReference type="ChEBI" id="CHEBI:57476"/>
        <dbReference type="ChEBI" id="CHEBI:57716"/>
        <dbReference type="EC" id="2.3.1.31"/>
    </reaction>
</comment>
<feature type="binding site" evidence="7">
    <location>
        <position position="338"/>
    </location>
    <ligand>
        <name>substrate</name>
    </ligand>
</feature>
<dbReference type="UniPathway" id="UPA00051">
    <property type="reaction ID" value="UER00074"/>
</dbReference>
<proteinExistence type="inferred from homology"/>
<comment type="pathway">
    <text evidence="7">Amino-acid biosynthesis; L-methionine biosynthesis via de novo pathway; O-acetyl-L-homoserine from L-homoserine: step 1/1.</text>
</comment>
<evidence type="ECO:0000256" key="2">
    <source>
        <dbReference type="ARBA" id="ARBA00022490"/>
    </source>
</evidence>
<dbReference type="EC" id="2.3.1.31" evidence="7"/>
<feature type="binding site" evidence="7">
    <location>
        <position position="212"/>
    </location>
    <ligand>
        <name>substrate</name>
    </ligand>
</feature>
<dbReference type="NCBIfam" id="TIGR01392">
    <property type="entry name" value="homoserO_Ac_trn"/>
    <property type="match status" value="1"/>
</dbReference>
<dbReference type="SUPFAM" id="SSF53474">
    <property type="entry name" value="alpha/beta-Hydrolases"/>
    <property type="match status" value="1"/>
</dbReference>
<evidence type="ECO:0000313" key="11">
    <source>
        <dbReference type="Proteomes" id="UP000281691"/>
    </source>
</evidence>
<dbReference type="GO" id="GO:0004414">
    <property type="term" value="F:homoserine O-acetyltransferase activity"/>
    <property type="evidence" value="ECO:0007669"/>
    <property type="project" value="UniProtKB-UniRule"/>
</dbReference>
<evidence type="ECO:0000256" key="7">
    <source>
        <dbReference type="HAMAP-Rule" id="MF_00296"/>
    </source>
</evidence>
<dbReference type="OrthoDB" id="9800754at2"/>
<dbReference type="InterPro" id="IPR000073">
    <property type="entry name" value="AB_hydrolase_1"/>
</dbReference>
<name>A0A3N4VT24_9PAST</name>
<keyword evidence="4 7" id="KW-0808">Transferase</keyword>
<dbReference type="InterPro" id="IPR008220">
    <property type="entry name" value="HAT_MetX-like"/>
</dbReference>
<comment type="subunit">
    <text evidence="1 7">Homodimer.</text>
</comment>
<dbReference type="GO" id="GO:0009086">
    <property type="term" value="P:methionine biosynthetic process"/>
    <property type="evidence" value="ECO:0007669"/>
    <property type="project" value="UniProtKB-UniRule"/>
</dbReference>
<dbReference type="PIRSF" id="PIRSF000443">
    <property type="entry name" value="Homoser_Ac_trans"/>
    <property type="match status" value="1"/>
</dbReference>
<evidence type="ECO:0000256" key="3">
    <source>
        <dbReference type="ARBA" id="ARBA00022605"/>
    </source>
</evidence>